<comment type="caution">
    <text evidence="3">The sequence shown here is derived from an EMBL/GenBank/DDBJ whole genome shotgun (WGS) entry which is preliminary data.</text>
</comment>
<dbReference type="Gene3D" id="3.40.50.300">
    <property type="entry name" value="P-loop containing nucleotide triphosphate hydrolases"/>
    <property type="match status" value="1"/>
</dbReference>
<feature type="region of interest" description="Disordered" evidence="2">
    <location>
        <begin position="1"/>
        <end position="25"/>
    </location>
</feature>
<dbReference type="Proteomes" id="UP001165060">
    <property type="component" value="Unassembled WGS sequence"/>
</dbReference>
<evidence type="ECO:0000313" key="4">
    <source>
        <dbReference type="Proteomes" id="UP001165060"/>
    </source>
</evidence>
<evidence type="ECO:0000313" key="3">
    <source>
        <dbReference type="EMBL" id="GMI26987.1"/>
    </source>
</evidence>
<keyword evidence="4" id="KW-1185">Reference proteome</keyword>
<sequence>MTPLPPRQAALKSTLSDRQRKVTEQQTTISLTNSQLAELKQSLSSAQPAIDAVNEVAAAARAFELEHQQQTDFVSDPELIEGDKLLQQLQDAEKDHMGDNITHRHIRKIMKQMKGLCRPAPDDPDPATTCPCCKKVILNDAELVIYKAFFIREMNGETSVLAKHFEENVNSNVGEKFSAWSKVVGENVSAFNNASRQKAELKTLETKLAYTTGILKTSEADCADAKREHDDNIASSSDLETLHGDLTRVLQTATAIGDKVGEVETKKASLRTFAPNSDGKSLREVEKEVSALLAEKEAKNKHNSDLNKENAAIGRAQQIVTTRAAGAEKAAADKQAQYNAFGSNDKARSDIREEIAKCNTQEAQLREQEAPLRQEIGKAEAEKGRLREAAAAEERELSGRVSAFSASLGEISSHNGQISSFNPASKAKELAALEVTIQKIENEIASNAAVIAEMEPQIAEMRGRAGDRERQKKVIVDNINYRAKLLEVKELDEELEAMREEIDGIEKTDDSVDQYKAVRAKIESLGNKILKNSGQVASLEDQAKGLTRKLNEPDFKNITTRHRDTMIQYHGLKIDDINKIIKELWSLTYKGQDITSIRIVSGNEGKTTSARSASYNYRVAMRKGNTEMDMRGRCSAGQRVLASIVIRLALAETFCINCGVLALDEPTTNLDFENKRGLAIALAQIIASRSAQHNFQLIAITHDEDFVSMMKAELATQTQGGFSMPESYFFVSRKESESDGKFYSKIEKVDWDEL</sequence>
<evidence type="ECO:0000256" key="2">
    <source>
        <dbReference type="SAM" id="MobiDB-lite"/>
    </source>
</evidence>
<dbReference type="SUPFAM" id="SSF52540">
    <property type="entry name" value="P-loop containing nucleoside triphosphate hydrolases"/>
    <property type="match status" value="1"/>
</dbReference>
<gene>
    <name evidence="3" type="ORF">TeGR_g7908</name>
</gene>
<organism evidence="3 4">
    <name type="scientific">Tetraparma gracilis</name>
    <dbReference type="NCBI Taxonomy" id="2962635"/>
    <lineage>
        <taxon>Eukaryota</taxon>
        <taxon>Sar</taxon>
        <taxon>Stramenopiles</taxon>
        <taxon>Ochrophyta</taxon>
        <taxon>Bolidophyceae</taxon>
        <taxon>Parmales</taxon>
        <taxon>Triparmaceae</taxon>
        <taxon>Tetraparma</taxon>
    </lineage>
</organism>
<evidence type="ECO:0000256" key="1">
    <source>
        <dbReference type="SAM" id="Coils"/>
    </source>
</evidence>
<dbReference type="InterPro" id="IPR027417">
    <property type="entry name" value="P-loop_NTPase"/>
</dbReference>
<dbReference type="PANTHER" id="PTHR18867:SF12">
    <property type="entry name" value="DNA REPAIR PROTEIN RAD50"/>
    <property type="match status" value="1"/>
</dbReference>
<accession>A0ABQ6MIF1</accession>
<name>A0ABQ6MIF1_9STRA</name>
<dbReference type="PANTHER" id="PTHR18867">
    <property type="entry name" value="RAD50"/>
    <property type="match status" value="1"/>
</dbReference>
<protein>
    <submittedName>
        <fullName evidence="3">Uncharacterized protein</fullName>
    </submittedName>
</protein>
<dbReference type="EMBL" id="BRYB01000286">
    <property type="protein sequence ID" value="GMI26987.1"/>
    <property type="molecule type" value="Genomic_DNA"/>
</dbReference>
<feature type="coiled-coil region" evidence="1">
    <location>
        <begin position="481"/>
        <end position="508"/>
    </location>
</feature>
<keyword evidence="1" id="KW-0175">Coiled coil</keyword>
<reference evidence="3 4" key="1">
    <citation type="journal article" date="2023" name="Commun. Biol.">
        <title>Genome analysis of Parmales, the sister group of diatoms, reveals the evolutionary specialization of diatoms from phago-mixotrophs to photoautotrophs.</title>
        <authorList>
            <person name="Ban H."/>
            <person name="Sato S."/>
            <person name="Yoshikawa S."/>
            <person name="Yamada K."/>
            <person name="Nakamura Y."/>
            <person name="Ichinomiya M."/>
            <person name="Sato N."/>
            <person name="Blanc-Mathieu R."/>
            <person name="Endo H."/>
            <person name="Kuwata A."/>
            <person name="Ogata H."/>
        </authorList>
    </citation>
    <scope>NUCLEOTIDE SEQUENCE [LARGE SCALE GENOMIC DNA]</scope>
</reference>
<proteinExistence type="predicted"/>
<feature type="coiled-coil region" evidence="1">
    <location>
        <begin position="348"/>
        <end position="396"/>
    </location>
</feature>